<dbReference type="PANTHER" id="PTHR43081">
    <property type="entry name" value="ADENYLATE CYCLASE, TERMINAL-DIFFERENTIATION SPECIFIC-RELATED"/>
    <property type="match status" value="1"/>
</dbReference>
<dbReference type="PANTHER" id="PTHR43081:SF1">
    <property type="entry name" value="ADENYLATE CYCLASE, TERMINAL-DIFFERENTIATION SPECIFIC"/>
    <property type="match status" value="1"/>
</dbReference>
<feature type="transmembrane region" description="Helical" evidence="1">
    <location>
        <begin position="34"/>
        <end position="58"/>
    </location>
</feature>
<keyword evidence="1" id="KW-0472">Membrane</keyword>
<accession>A0A1Y6BTC2</accession>
<feature type="transmembrane region" description="Helical" evidence="1">
    <location>
        <begin position="153"/>
        <end position="173"/>
    </location>
</feature>
<reference evidence="3 4" key="1">
    <citation type="submission" date="2017-04" db="EMBL/GenBank/DDBJ databases">
        <authorList>
            <person name="Afonso C.L."/>
            <person name="Miller P.J."/>
            <person name="Scott M.A."/>
            <person name="Spackman E."/>
            <person name="Goraichik I."/>
            <person name="Dimitrov K.M."/>
            <person name="Suarez D.L."/>
            <person name="Swayne D.E."/>
        </authorList>
    </citation>
    <scope>NUCLEOTIDE SEQUENCE [LARGE SCALE GENOMIC DNA]</scope>
    <source>
        <strain evidence="3 4">USBA 355</strain>
    </source>
</reference>
<sequence>MERAVANVVDVALGGGADPTLPERVRRRIEQQQAIGEIIIGWVQASAIVFFALVYALSPKAFPPGTSFEPVPWTLAIYALFTAVRIVLAHRRRLSSAFVTTSVVVDVVVLMITIWSFHLQYRAPPALYLKAPTLMYVFILIGLRTLRFEPRFVLIAGGCAALGWICLSAYAAWNPGGRSPAFTHSYIEYVTSYKILLGAEIDKVWSILMVTGIFALSLARARKLLASSIVEQMAAADLSHFLAPEIAEQLRHAEVGPAAGEGVRRDAAIVSVDMRGFTGMAHSMPAGELIALLGEYQARFVPIIHNHGGKIDKYLGDGILASFGAVVPTKTYAADLCRAVEDLVEAAQAWQAEGEGGGLATPAVGIAGAAGDVVFGTIGYGGRLEYTVIGEAVNLAVKLEKLTKNEAVPALLPSSTYALAIAQGYRPQHAIDLRRARPIDGLADLLDVVAILPR</sequence>
<dbReference type="PROSITE" id="PS50125">
    <property type="entry name" value="GUANYLATE_CYCLASE_2"/>
    <property type="match status" value="1"/>
</dbReference>
<feature type="transmembrane region" description="Helical" evidence="1">
    <location>
        <begin position="127"/>
        <end position="146"/>
    </location>
</feature>
<dbReference type="GO" id="GO:0035556">
    <property type="term" value="P:intracellular signal transduction"/>
    <property type="evidence" value="ECO:0007669"/>
    <property type="project" value="InterPro"/>
</dbReference>
<dbReference type="Pfam" id="PF00211">
    <property type="entry name" value="Guanylate_cyc"/>
    <property type="match status" value="1"/>
</dbReference>
<keyword evidence="4" id="KW-1185">Reference proteome</keyword>
<dbReference type="InterPro" id="IPR001054">
    <property type="entry name" value="A/G_cyclase"/>
</dbReference>
<organism evidence="3 4">
    <name type="scientific">Tistlia consotensis USBA 355</name>
    <dbReference type="NCBI Taxonomy" id="560819"/>
    <lineage>
        <taxon>Bacteria</taxon>
        <taxon>Pseudomonadati</taxon>
        <taxon>Pseudomonadota</taxon>
        <taxon>Alphaproteobacteria</taxon>
        <taxon>Rhodospirillales</taxon>
        <taxon>Rhodovibrionaceae</taxon>
        <taxon>Tistlia</taxon>
    </lineage>
</organism>
<dbReference type="SUPFAM" id="SSF55073">
    <property type="entry name" value="Nucleotide cyclase"/>
    <property type="match status" value="1"/>
</dbReference>
<dbReference type="GO" id="GO:0009190">
    <property type="term" value="P:cyclic nucleotide biosynthetic process"/>
    <property type="evidence" value="ECO:0007669"/>
    <property type="project" value="InterPro"/>
</dbReference>
<proteinExistence type="predicted"/>
<dbReference type="InterPro" id="IPR050697">
    <property type="entry name" value="Adenylyl/Guanylyl_Cyclase_3/4"/>
</dbReference>
<dbReference type="AlphaFoldDB" id="A0A1Y6BTC2"/>
<feature type="domain" description="Guanylate cyclase" evidence="2">
    <location>
        <begin position="268"/>
        <end position="400"/>
    </location>
</feature>
<name>A0A1Y6BTC2_9PROT</name>
<keyword evidence="1" id="KW-1133">Transmembrane helix</keyword>
<dbReference type="CDD" id="cd07302">
    <property type="entry name" value="CHD"/>
    <property type="match status" value="1"/>
</dbReference>
<gene>
    <name evidence="3" type="ORF">SAMN05428998_1091</name>
</gene>
<evidence type="ECO:0000313" key="4">
    <source>
        <dbReference type="Proteomes" id="UP000192917"/>
    </source>
</evidence>
<dbReference type="SMART" id="SM00044">
    <property type="entry name" value="CYCc"/>
    <property type="match status" value="1"/>
</dbReference>
<keyword evidence="1" id="KW-0812">Transmembrane</keyword>
<dbReference type="EMBL" id="FWZX01000009">
    <property type="protein sequence ID" value="SMF26352.1"/>
    <property type="molecule type" value="Genomic_DNA"/>
</dbReference>
<evidence type="ECO:0000259" key="2">
    <source>
        <dbReference type="PROSITE" id="PS50125"/>
    </source>
</evidence>
<dbReference type="InterPro" id="IPR029787">
    <property type="entry name" value="Nucleotide_cyclase"/>
</dbReference>
<dbReference type="GO" id="GO:0004016">
    <property type="term" value="F:adenylate cyclase activity"/>
    <property type="evidence" value="ECO:0007669"/>
    <property type="project" value="UniProtKB-ARBA"/>
</dbReference>
<evidence type="ECO:0000256" key="1">
    <source>
        <dbReference type="SAM" id="Phobius"/>
    </source>
</evidence>
<protein>
    <submittedName>
        <fullName evidence="3">Adenylate cyclase</fullName>
    </submittedName>
</protein>
<feature type="transmembrane region" description="Helical" evidence="1">
    <location>
        <begin position="70"/>
        <end position="88"/>
    </location>
</feature>
<dbReference type="STRING" id="560819.SAMN05428998_1091"/>
<dbReference type="Gene3D" id="3.30.70.1230">
    <property type="entry name" value="Nucleotide cyclase"/>
    <property type="match status" value="1"/>
</dbReference>
<dbReference type="Proteomes" id="UP000192917">
    <property type="component" value="Unassembled WGS sequence"/>
</dbReference>
<evidence type="ECO:0000313" key="3">
    <source>
        <dbReference type="EMBL" id="SMF26352.1"/>
    </source>
</evidence>
<dbReference type="RefSeq" id="WP_159460203.1">
    <property type="nucleotide sequence ID" value="NZ_FWZX01000009.1"/>
</dbReference>
<feature type="transmembrane region" description="Helical" evidence="1">
    <location>
        <begin position="95"/>
        <end position="115"/>
    </location>
</feature>